<feature type="domain" description="Crossover junction endonuclease MUS81-like HHH" evidence="1">
    <location>
        <begin position="5"/>
        <end position="87"/>
    </location>
</feature>
<dbReference type="SUPFAM" id="SSF47802">
    <property type="entry name" value="DNA polymerase beta, N-terminal domain-like"/>
    <property type="match status" value="1"/>
</dbReference>
<comment type="caution">
    <text evidence="2">The sequence shown here is derived from an EMBL/GenBank/DDBJ whole genome shotgun (WGS) entry which is preliminary data.</text>
</comment>
<sequence length="231" mass="27283">MEEINKKIAEIFREMAELLDINGEKIPQRINAYKKAAVYLENLKTDVSEIYSSADSGQVKKWQVFLVPKVIGEKNAKKIEEYIRHGKIKEYEELKEETAIKQIVTHYFQSKGLGLQELKENAKKRKIVYSRFTKPAKQLLDLAGSIKNAKQAIDTVSKWATSRKLDYAIETVFKKWLELDQLKPKEIVKKPFYKGYPMFWVETKKKWFVVKDNEWLEFADNENTIEWRIIQ</sequence>
<dbReference type="Pfam" id="PF14716">
    <property type="entry name" value="HHH_8"/>
    <property type="match status" value="1"/>
</dbReference>
<dbReference type="EMBL" id="MHPP01000014">
    <property type="protein sequence ID" value="OGZ84695.1"/>
    <property type="molecule type" value="Genomic_DNA"/>
</dbReference>
<name>A0A1G2JC48_9BACT</name>
<reference evidence="2 3" key="1">
    <citation type="journal article" date="2016" name="Nat. Commun.">
        <title>Thousands of microbial genomes shed light on interconnected biogeochemical processes in an aquifer system.</title>
        <authorList>
            <person name="Anantharaman K."/>
            <person name="Brown C.T."/>
            <person name="Hug L.A."/>
            <person name="Sharon I."/>
            <person name="Castelle C.J."/>
            <person name="Probst A.J."/>
            <person name="Thomas B.C."/>
            <person name="Singh A."/>
            <person name="Wilkins M.J."/>
            <person name="Karaoz U."/>
            <person name="Brodie E.L."/>
            <person name="Williams K.H."/>
            <person name="Hubbard S.S."/>
            <person name="Banfield J.F."/>
        </authorList>
    </citation>
    <scope>NUCLEOTIDE SEQUENCE [LARGE SCALE GENOMIC DNA]</scope>
</reference>
<dbReference type="AlphaFoldDB" id="A0A1G2JC48"/>
<proteinExistence type="predicted"/>
<evidence type="ECO:0000259" key="1">
    <source>
        <dbReference type="Pfam" id="PF14716"/>
    </source>
</evidence>
<evidence type="ECO:0000313" key="3">
    <source>
        <dbReference type="Proteomes" id="UP000177751"/>
    </source>
</evidence>
<evidence type="ECO:0000313" key="2">
    <source>
        <dbReference type="EMBL" id="OGZ84695.1"/>
    </source>
</evidence>
<dbReference type="InterPro" id="IPR027421">
    <property type="entry name" value="DNA_pol_lamdba_lyase_dom_sf"/>
</dbReference>
<dbReference type="Proteomes" id="UP000177751">
    <property type="component" value="Unassembled WGS sequence"/>
</dbReference>
<dbReference type="STRING" id="1802229.A2401_01450"/>
<gene>
    <name evidence="2" type="ORF">A2401_01450</name>
</gene>
<accession>A0A1G2JC48</accession>
<protein>
    <recommendedName>
        <fullName evidence="1">Crossover junction endonuclease MUS81-like HHH domain-containing protein</fullName>
    </recommendedName>
</protein>
<dbReference type="InterPro" id="IPR010996">
    <property type="entry name" value="HHH_MUS81"/>
</dbReference>
<organism evidence="2 3">
    <name type="scientific">Candidatus Staskawiczbacteria bacterium RIFOXYC1_FULL_38_18</name>
    <dbReference type="NCBI Taxonomy" id="1802229"/>
    <lineage>
        <taxon>Bacteria</taxon>
        <taxon>Candidatus Staskawicziibacteriota</taxon>
    </lineage>
</organism>
<dbReference type="Gene3D" id="1.10.150.110">
    <property type="entry name" value="DNA polymerase beta, N-terminal domain-like"/>
    <property type="match status" value="1"/>
</dbReference>